<dbReference type="EMBL" id="DXBN01000152">
    <property type="protein sequence ID" value="HIZ53661.1"/>
    <property type="molecule type" value="Genomic_DNA"/>
</dbReference>
<dbReference type="AlphaFoldDB" id="A0A9D2F7W8"/>
<evidence type="ECO:0000313" key="1">
    <source>
        <dbReference type="EMBL" id="HIZ53661.1"/>
    </source>
</evidence>
<dbReference type="Proteomes" id="UP000824063">
    <property type="component" value="Unassembled WGS sequence"/>
</dbReference>
<accession>A0A9D2F7W8</accession>
<gene>
    <name evidence="1" type="ORF">IAA20_06965</name>
</gene>
<name>A0A9D2F7W8_9ENTE</name>
<reference evidence="1" key="1">
    <citation type="journal article" date="2021" name="PeerJ">
        <title>Extensive microbial diversity within the chicken gut microbiome revealed by metagenomics and culture.</title>
        <authorList>
            <person name="Gilroy R."/>
            <person name="Ravi A."/>
            <person name="Getino M."/>
            <person name="Pursley I."/>
            <person name="Horton D.L."/>
            <person name="Alikhan N.F."/>
            <person name="Baker D."/>
            <person name="Gharbi K."/>
            <person name="Hall N."/>
            <person name="Watson M."/>
            <person name="Adriaenssens E.M."/>
            <person name="Foster-Nyarko E."/>
            <person name="Jarju S."/>
            <person name="Secka A."/>
            <person name="Antonio M."/>
            <person name="Oren A."/>
            <person name="Chaudhuri R.R."/>
            <person name="La Ragione R."/>
            <person name="Hildebrand F."/>
            <person name="Pallen M.J."/>
        </authorList>
    </citation>
    <scope>NUCLEOTIDE SEQUENCE</scope>
    <source>
        <strain evidence="1">CHK172-16539</strain>
    </source>
</reference>
<reference evidence="1" key="2">
    <citation type="submission" date="2021-04" db="EMBL/GenBank/DDBJ databases">
        <authorList>
            <person name="Gilroy R."/>
        </authorList>
    </citation>
    <scope>NUCLEOTIDE SEQUENCE</scope>
    <source>
        <strain evidence="1">CHK172-16539</strain>
    </source>
</reference>
<sequence>MKITATVDDQPISIENGTELSSEQLSAIQIQASDLDSKQSVNVYFNQIDADFPITETKNTQATQYTVIENYTPEDYPNFFTLGNQTVKIFQYDAEPGTAKVPSYNKINDIKTLQFTIVE</sequence>
<evidence type="ECO:0000313" key="2">
    <source>
        <dbReference type="Proteomes" id="UP000824063"/>
    </source>
</evidence>
<protein>
    <submittedName>
        <fullName evidence="1">Uncharacterized protein</fullName>
    </submittedName>
</protein>
<organism evidence="1 2">
    <name type="scientific">Candidatus Enterococcus avicola</name>
    <dbReference type="NCBI Taxonomy" id="2838561"/>
    <lineage>
        <taxon>Bacteria</taxon>
        <taxon>Bacillati</taxon>
        <taxon>Bacillota</taxon>
        <taxon>Bacilli</taxon>
        <taxon>Lactobacillales</taxon>
        <taxon>Enterococcaceae</taxon>
        <taxon>Enterococcus</taxon>
    </lineage>
</organism>
<proteinExistence type="predicted"/>
<comment type="caution">
    <text evidence="1">The sequence shown here is derived from an EMBL/GenBank/DDBJ whole genome shotgun (WGS) entry which is preliminary data.</text>
</comment>